<dbReference type="OrthoDB" id="3192849at2"/>
<sequence length="81" mass="9150">MSEYIATFHTHLSALLTFEALRGRGMEARMMPVPRALSSSCGTCVRYTAPYACQDLLDRDWEAVYGCRGEDYTCLYTAEEP</sequence>
<name>D1PS67_9FIRM</name>
<evidence type="ECO:0000313" key="3">
    <source>
        <dbReference type="Proteomes" id="UP000003438"/>
    </source>
</evidence>
<reference evidence="2" key="1">
    <citation type="submission" date="2009-12" db="EMBL/GenBank/DDBJ databases">
        <authorList>
            <person name="Weinstock G."/>
            <person name="Sodergren E."/>
            <person name="Clifton S."/>
            <person name="Fulton L."/>
            <person name="Fulton B."/>
            <person name="Courtney L."/>
            <person name="Fronick C."/>
            <person name="Harrison M."/>
            <person name="Strong C."/>
            <person name="Farmer C."/>
            <person name="Delahaunty K."/>
            <person name="Markovic C."/>
            <person name="Hall O."/>
            <person name="Minx P."/>
            <person name="Tomlinson C."/>
            <person name="Mitreva M."/>
            <person name="Nelson J."/>
            <person name="Hou S."/>
            <person name="Wollam A."/>
            <person name="Pepin K.H."/>
            <person name="Johnson M."/>
            <person name="Bhonagiri V."/>
            <person name="Nash W.E."/>
            <person name="Warren W."/>
            <person name="Chinwalla A."/>
            <person name="Mardis E.R."/>
            <person name="Wilson R.K."/>
        </authorList>
    </citation>
    <scope>NUCLEOTIDE SEQUENCE [LARGE SCALE GENOMIC DNA]</scope>
    <source>
        <strain evidence="2">DSM 15176</strain>
    </source>
</reference>
<dbReference type="InterPro" id="IPR021778">
    <property type="entry name" value="Se/S_carrier-like"/>
</dbReference>
<comment type="caution">
    <text evidence="2">The sequence shown here is derived from an EMBL/GenBank/DDBJ whole genome shotgun (WGS) entry which is preliminary data.</text>
</comment>
<dbReference type="EMBL" id="ACBY02000070">
    <property type="protein sequence ID" value="EFB74444.1"/>
    <property type="molecule type" value="Genomic_DNA"/>
</dbReference>
<dbReference type="AlphaFoldDB" id="D1PS67"/>
<keyword evidence="3" id="KW-1185">Reference proteome</keyword>
<feature type="domain" description="Putative Se/S carrier protein-like" evidence="1">
    <location>
        <begin position="3"/>
        <end position="48"/>
    </location>
</feature>
<dbReference type="HOGENOM" id="CLU_167443_4_1_9"/>
<proteinExistence type="predicted"/>
<dbReference type="eggNOG" id="ENOG5033E1T">
    <property type="taxonomic scope" value="Bacteria"/>
</dbReference>
<dbReference type="RefSeq" id="WP_007048595.1">
    <property type="nucleotide sequence ID" value="NZ_GG704771.1"/>
</dbReference>
<evidence type="ECO:0000313" key="2">
    <source>
        <dbReference type="EMBL" id="EFB74444.1"/>
    </source>
</evidence>
<accession>D1PS67</accession>
<dbReference type="Proteomes" id="UP000003438">
    <property type="component" value="Unassembled WGS sequence"/>
</dbReference>
<dbReference type="STRING" id="411471.SUBVAR_07250"/>
<organism evidence="2 3">
    <name type="scientific">Subdoligranulum variabile DSM 15176</name>
    <dbReference type="NCBI Taxonomy" id="411471"/>
    <lineage>
        <taxon>Bacteria</taxon>
        <taxon>Bacillati</taxon>
        <taxon>Bacillota</taxon>
        <taxon>Clostridia</taxon>
        <taxon>Eubacteriales</taxon>
        <taxon>Oscillospiraceae</taxon>
        <taxon>Subdoligranulum</taxon>
    </lineage>
</organism>
<protein>
    <recommendedName>
        <fullName evidence="1">Putative Se/S carrier protein-like domain-containing protein</fullName>
    </recommendedName>
</protein>
<evidence type="ECO:0000259" key="1">
    <source>
        <dbReference type="Pfam" id="PF11823"/>
    </source>
</evidence>
<gene>
    <name evidence="2" type="ORF">SUBVAR_07250</name>
</gene>
<dbReference type="Pfam" id="PF11823">
    <property type="entry name" value="Se_S_carrier"/>
    <property type="match status" value="1"/>
</dbReference>